<proteinExistence type="predicted"/>
<feature type="transmembrane region" description="Helical" evidence="2">
    <location>
        <begin position="285"/>
        <end position="303"/>
    </location>
</feature>
<dbReference type="Pfam" id="PF01841">
    <property type="entry name" value="Transglut_core"/>
    <property type="match status" value="1"/>
</dbReference>
<protein>
    <submittedName>
        <fullName evidence="4">Transglutaminase domain-containing protein</fullName>
    </submittedName>
</protein>
<keyword evidence="2" id="KW-1133">Transmembrane helix</keyword>
<reference evidence="4" key="1">
    <citation type="submission" date="2020-09" db="EMBL/GenBank/DDBJ databases">
        <title>Draft Genome Sequence of Paenibacillus sp. WST5.</title>
        <authorList>
            <person name="Bao Z."/>
        </authorList>
    </citation>
    <scope>NUCLEOTIDE SEQUENCE</scope>
    <source>
        <strain evidence="4">WST5</strain>
    </source>
</reference>
<dbReference type="AlphaFoldDB" id="A0A926KQN1"/>
<dbReference type="SMART" id="SM00460">
    <property type="entry name" value="TGc"/>
    <property type="match status" value="1"/>
</dbReference>
<keyword evidence="5" id="KW-1185">Reference proteome</keyword>
<feature type="domain" description="Transglutaminase-like" evidence="3">
    <location>
        <begin position="559"/>
        <end position="634"/>
    </location>
</feature>
<feature type="transmembrane region" description="Helical" evidence="2">
    <location>
        <begin position="697"/>
        <end position="715"/>
    </location>
</feature>
<keyword evidence="2" id="KW-0472">Membrane</keyword>
<evidence type="ECO:0000256" key="2">
    <source>
        <dbReference type="SAM" id="Phobius"/>
    </source>
</evidence>
<dbReference type="PANTHER" id="PTHR42736">
    <property type="entry name" value="PROTEIN-GLUTAMINE GAMMA-GLUTAMYLTRANSFERASE"/>
    <property type="match status" value="1"/>
</dbReference>
<organism evidence="4 5">
    <name type="scientific">Paenibacillus sedimenti</name>
    <dbReference type="NCBI Taxonomy" id="2770274"/>
    <lineage>
        <taxon>Bacteria</taxon>
        <taxon>Bacillati</taxon>
        <taxon>Bacillota</taxon>
        <taxon>Bacilli</taxon>
        <taxon>Bacillales</taxon>
        <taxon>Paenibacillaceae</taxon>
        <taxon>Paenibacillus</taxon>
    </lineage>
</organism>
<feature type="region of interest" description="Disordered" evidence="1">
    <location>
        <begin position="1"/>
        <end position="70"/>
    </location>
</feature>
<dbReference type="RefSeq" id="WP_188176077.1">
    <property type="nucleotide sequence ID" value="NZ_JACVVD010000007.1"/>
</dbReference>
<evidence type="ECO:0000259" key="3">
    <source>
        <dbReference type="SMART" id="SM00460"/>
    </source>
</evidence>
<dbReference type="Proteomes" id="UP000650466">
    <property type="component" value="Unassembled WGS sequence"/>
</dbReference>
<keyword evidence="2" id="KW-0812">Transmembrane</keyword>
<accession>A0A926KQN1</accession>
<feature type="transmembrane region" description="Helical" evidence="2">
    <location>
        <begin position="224"/>
        <end position="242"/>
    </location>
</feature>
<feature type="transmembrane region" description="Helical" evidence="2">
    <location>
        <begin position="88"/>
        <end position="106"/>
    </location>
</feature>
<gene>
    <name evidence="4" type="ORF">ICC18_19365</name>
</gene>
<dbReference type="EMBL" id="JACVVD010000007">
    <property type="protein sequence ID" value="MBD0382279.1"/>
    <property type="molecule type" value="Genomic_DNA"/>
</dbReference>
<dbReference type="InterPro" id="IPR052901">
    <property type="entry name" value="Bact_TGase-like"/>
</dbReference>
<feature type="transmembrane region" description="Helical" evidence="2">
    <location>
        <begin position="248"/>
        <end position="264"/>
    </location>
</feature>
<dbReference type="PANTHER" id="PTHR42736:SF1">
    <property type="entry name" value="PROTEIN-GLUTAMINE GAMMA-GLUTAMYLTRANSFERASE"/>
    <property type="match status" value="1"/>
</dbReference>
<feature type="transmembrane region" description="Helical" evidence="2">
    <location>
        <begin position="118"/>
        <end position="136"/>
    </location>
</feature>
<dbReference type="InterPro" id="IPR038765">
    <property type="entry name" value="Papain-like_cys_pep_sf"/>
</dbReference>
<evidence type="ECO:0000313" key="4">
    <source>
        <dbReference type="EMBL" id="MBD0382279.1"/>
    </source>
</evidence>
<evidence type="ECO:0000256" key="1">
    <source>
        <dbReference type="SAM" id="MobiDB-lite"/>
    </source>
</evidence>
<sequence>MQPLEPRRSQPLVPDTSRTNSQQHSAFATKSGSQHHSASEVSRSSSQHHSASAISRSNSHHPSTSSSSRTTYFNTYDTNTTIRAGDSLFRDIIISLLLFLLLTEWLSPLPELADISEIYRIQPFLVIFGLCIAIDCFRVPYTWGWAAKSIIILLSIGFMFERDGFVNGIWIIDLVRLIVQDIGHVATTRFDLISGETRTLLFLFGWSLLLSVVQALMLQRQHSLWFVGATLAYLVCLQLALGTDTIQGIIRTLGYGLLLLSLLNHSRIQQSYGITNVRAGGALQWLAISLVVVGILAGAGWYSTAQSGPASLMKPVSWAHISDQIYDLYNENDGLRTAIARSGYGHDDSVLGGPMLSDSSTVFAAKTSELTYWRGESKSFYDGKGWTQTEQAGEPFVSIHRNVSGMTVTQEVLWNSKAPNKQLFHGGSLVQIDGLLTEKGAALSPDIVIMNSVTGKVALPEISDPLSYYKITVQPAHADPAILSSDSDSYPAAIRDAYLQLPAALPRTIRGLAEQVTEGAGSAYAKAVAVEQYLRSNYSYSLDKPTRPTRNEDFVSHFLFVDRTGYCDHFSTSMVVILRSVGVPARWVKGFAPGEQQSVTDGGTREVTVRNSDAHSWVEVYFPSAGWVPFEPTPGFTGIGEDHARAAVAISPEERPMMTASLLNIPTVQSFSTDSKEWLQTKANELAFFVKSYRKHLLIAAAICMLAIGIFLILWRKGMLQSIALHFPGSRTPSGNAQPLVRYMDRLWLQLFRKFGAKSAHQSVREYVTSIRLENAAQQQALLEFALIYENVRYDTPGRPVYSKREIAAVWNAILSTRDRRAT</sequence>
<feature type="transmembrane region" description="Helical" evidence="2">
    <location>
        <begin position="199"/>
        <end position="217"/>
    </location>
</feature>
<dbReference type="InterPro" id="IPR002931">
    <property type="entry name" value="Transglutaminase-like"/>
</dbReference>
<evidence type="ECO:0000313" key="5">
    <source>
        <dbReference type="Proteomes" id="UP000650466"/>
    </source>
</evidence>
<dbReference type="SUPFAM" id="SSF54001">
    <property type="entry name" value="Cysteine proteinases"/>
    <property type="match status" value="1"/>
</dbReference>
<feature type="compositionally biased region" description="Polar residues" evidence="1">
    <location>
        <begin position="16"/>
        <end position="32"/>
    </location>
</feature>
<comment type="caution">
    <text evidence="4">The sequence shown here is derived from an EMBL/GenBank/DDBJ whole genome shotgun (WGS) entry which is preliminary data.</text>
</comment>
<feature type="compositionally biased region" description="Low complexity" evidence="1">
    <location>
        <begin position="34"/>
        <end position="70"/>
    </location>
</feature>
<dbReference type="Gene3D" id="3.10.620.30">
    <property type="match status" value="1"/>
</dbReference>
<name>A0A926KQN1_9BACL</name>